<protein>
    <recommendedName>
        <fullName evidence="2">BPTI/Kunitz inhibitor domain-containing protein</fullName>
    </recommendedName>
</protein>
<dbReference type="InterPro" id="IPR002223">
    <property type="entry name" value="Kunitz_BPTI"/>
</dbReference>
<feature type="compositionally biased region" description="Polar residues" evidence="1">
    <location>
        <begin position="60"/>
        <end position="70"/>
    </location>
</feature>
<accession>A0A023G5N1</accession>
<name>A0A023G5N1_AMBTT</name>
<evidence type="ECO:0000259" key="2">
    <source>
        <dbReference type="PROSITE" id="PS50279"/>
    </source>
</evidence>
<evidence type="ECO:0000256" key="1">
    <source>
        <dbReference type="SAM" id="MobiDB-lite"/>
    </source>
</evidence>
<organism evidence="3">
    <name type="scientific">Amblyomma triste</name>
    <name type="common">Neotropical tick</name>
    <dbReference type="NCBI Taxonomy" id="251400"/>
    <lineage>
        <taxon>Eukaryota</taxon>
        <taxon>Metazoa</taxon>
        <taxon>Ecdysozoa</taxon>
        <taxon>Arthropoda</taxon>
        <taxon>Chelicerata</taxon>
        <taxon>Arachnida</taxon>
        <taxon>Acari</taxon>
        <taxon>Parasitiformes</taxon>
        <taxon>Ixodida</taxon>
        <taxon>Ixodoidea</taxon>
        <taxon>Ixodidae</taxon>
        <taxon>Amblyomminae</taxon>
        <taxon>Amblyomma</taxon>
    </lineage>
</organism>
<feature type="compositionally biased region" description="Basic and acidic residues" evidence="1">
    <location>
        <begin position="116"/>
        <end position="138"/>
    </location>
</feature>
<dbReference type="AlphaFoldDB" id="A0A023G5N1"/>
<reference evidence="3" key="1">
    <citation type="submission" date="2014-03" db="EMBL/GenBank/DDBJ databases">
        <title>The sialotranscriptome of Amblyomma triste, Amblyomma parvum and Amblyomma cajennense ticks, uncovered by 454-based RNA-seq.</title>
        <authorList>
            <person name="Garcia G.R."/>
            <person name="Gardinassi L.G."/>
            <person name="Ribeiro J.M."/>
            <person name="Anatriello E."/>
            <person name="Ferreira B.R."/>
            <person name="Moreira H.N."/>
            <person name="Mafra C."/>
            <person name="Olegario M.M."/>
            <person name="Szabo P.J."/>
            <person name="Miranda-Santos I.K."/>
            <person name="Maruyama S.R."/>
        </authorList>
    </citation>
    <scope>NUCLEOTIDE SEQUENCE</scope>
    <source>
        <strain evidence="3">Mato Grasso do Sul</strain>
        <tissue evidence="3">Salivary glands</tissue>
    </source>
</reference>
<feature type="region of interest" description="Disordered" evidence="1">
    <location>
        <begin position="57"/>
        <end position="144"/>
    </location>
</feature>
<evidence type="ECO:0000313" key="3">
    <source>
        <dbReference type="EMBL" id="JAC28173.1"/>
    </source>
</evidence>
<proteinExistence type="evidence at transcript level"/>
<dbReference type="SMART" id="SM00131">
    <property type="entry name" value="KU"/>
    <property type="match status" value="1"/>
</dbReference>
<sequence>SFFGFVSILREVFEDKMTIIKSLSFLLFCITCIQASLDSSEYGLPAEVTVEAPAIKPADNNEQGHSSAEQSEVKTEGSNIKEDLLAGQSAADKQEDKPEDSNTPEESADTKNSTELNHKEEENAGCKTTGKTESKQEGTPKPCQNYPVIPNCHPSVFEWYYDPDTHACFHVENKRCGFSNNQFRTSEECMTSCGTTVFAQRYENIQKKPEAQVHPGLRIPIHGR</sequence>
<dbReference type="InterPro" id="IPR036880">
    <property type="entry name" value="Kunitz_BPTI_sf"/>
</dbReference>
<dbReference type="EMBL" id="GBBM01007245">
    <property type="protein sequence ID" value="JAC28173.1"/>
    <property type="molecule type" value="mRNA"/>
</dbReference>
<dbReference type="Gene3D" id="4.10.410.10">
    <property type="entry name" value="Pancreatic trypsin inhibitor Kunitz domain"/>
    <property type="match status" value="1"/>
</dbReference>
<dbReference type="GO" id="GO:0004867">
    <property type="term" value="F:serine-type endopeptidase inhibitor activity"/>
    <property type="evidence" value="ECO:0007669"/>
    <property type="project" value="InterPro"/>
</dbReference>
<feature type="compositionally biased region" description="Basic and acidic residues" evidence="1">
    <location>
        <begin position="71"/>
        <end position="84"/>
    </location>
</feature>
<dbReference type="Pfam" id="PF00014">
    <property type="entry name" value="Kunitz_BPTI"/>
    <property type="match status" value="1"/>
</dbReference>
<feature type="domain" description="BPTI/Kunitz inhibitor" evidence="2">
    <location>
        <begin position="143"/>
        <end position="193"/>
    </location>
</feature>
<dbReference type="PROSITE" id="PS50279">
    <property type="entry name" value="BPTI_KUNITZ_2"/>
    <property type="match status" value="1"/>
</dbReference>
<dbReference type="SUPFAM" id="SSF57362">
    <property type="entry name" value="BPTI-like"/>
    <property type="match status" value="1"/>
</dbReference>
<feature type="non-terminal residue" evidence="3">
    <location>
        <position position="1"/>
    </location>
</feature>